<dbReference type="SUPFAM" id="SSF54637">
    <property type="entry name" value="Thioesterase/thiol ester dehydrase-isomerase"/>
    <property type="match status" value="1"/>
</dbReference>
<dbReference type="EMBL" id="WNJO01000010">
    <property type="protein sequence ID" value="MTV82748.1"/>
    <property type="molecule type" value="Genomic_DNA"/>
</dbReference>
<feature type="domain" description="Thioesterase" evidence="3">
    <location>
        <begin position="33"/>
        <end position="100"/>
    </location>
</feature>
<evidence type="ECO:0000256" key="2">
    <source>
        <dbReference type="ARBA" id="ARBA00022801"/>
    </source>
</evidence>
<dbReference type="Gene3D" id="3.10.129.10">
    <property type="entry name" value="Hotdog Thioesterase"/>
    <property type="match status" value="1"/>
</dbReference>
<comment type="similarity">
    <text evidence="1">Belongs to the thioesterase PaaI family.</text>
</comment>
<dbReference type="GO" id="GO:0005829">
    <property type="term" value="C:cytosol"/>
    <property type="evidence" value="ECO:0007669"/>
    <property type="project" value="TreeGrafter"/>
</dbReference>
<evidence type="ECO:0000256" key="1">
    <source>
        <dbReference type="ARBA" id="ARBA00008324"/>
    </source>
</evidence>
<dbReference type="AlphaFoldDB" id="A0A7X2XW32"/>
<name>A0A7X2XW32_9LACO</name>
<keyword evidence="2" id="KW-0378">Hydrolase</keyword>
<dbReference type="RefSeq" id="WP_155432016.1">
    <property type="nucleotide sequence ID" value="NZ_WNJO01000010.1"/>
</dbReference>
<proteinExistence type="inferred from homology"/>
<evidence type="ECO:0000259" key="3">
    <source>
        <dbReference type="Pfam" id="PF03061"/>
    </source>
</evidence>
<evidence type="ECO:0000313" key="5">
    <source>
        <dbReference type="Proteomes" id="UP000466388"/>
    </source>
</evidence>
<gene>
    <name evidence="4" type="ORF">GM612_08835</name>
</gene>
<comment type="caution">
    <text evidence="4">The sequence shown here is derived from an EMBL/GenBank/DDBJ whole genome shotgun (WGS) entry which is preliminary data.</text>
</comment>
<dbReference type="InterPro" id="IPR006683">
    <property type="entry name" value="Thioestr_dom"/>
</dbReference>
<dbReference type="NCBIfam" id="TIGR00369">
    <property type="entry name" value="unchar_dom_1"/>
    <property type="match status" value="1"/>
</dbReference>
<evidence type="ECO:0000313" key="4">
    <source>
        <dbReference type="EMBL" id="MTV82748.1"/>
    </source>
</evidence>
<protein>
    <submittedName>
        <fullName evidence="4">Hotdog fold thioesterase</fullName>
    </submittedName>
</protein>
<dbReference type="Proteomes" id="UP000466388">
    <property type="component" value="Unassembled WGS sequence"/>
</dbReference>
<organism evidence="4 5">
    <name type="scientific">Secundilactobacillus folii</name>
    <dbReference type="NCBI Taxonomy" id="2678357"/>
    <lineage>
        <taxon>Bacteria</taxon>
        <taxon>Bacillati</taxon>
        <taxon>Bacillota</taxon>
        <taxon>Bacilli</taxon>
        <taxon>Lactobacillales</taxon>
        <taxon>Lactobacillaceae</taxon>
        <taxon>Secundilactobacillus</taxon>
    </lineage>
</organism>
<sequence>MNLSELLHIKSEQITQTKIIISLEVTDAVKQPYGIMHGGINAVLAETAASLGANENLPDDRVAVGVDITTHHLRPVSHGKLVTTATPVHIGNTLQTWYTETVLGQQLISISTVTLSNVPKPK</sequence>
<dbReference type="InterPro" id="IPR003736">
    <property type="entry name" value="PAAI_dom"/>
</dbReference>
<dbReference type="CDD" id="cd03443">
    <property type="entry name" value="PaaI_thioesterase"/>
    <property type="match status" value="1"/>
</dbReference>
<dbReference type="PANTHER" id="PTHR43240">
    <property type="entry name" value="1,4-DIHYDROXY-2-NAPHTHOYL-COA THIOESTERASE 1"/>
    <property type="match status" value="1"/>
</dbReference>
<dbReference type="Pfam" id="PF03061">
    <property type="entry name" value="4HBT"/>
    <property type="match status" value="1"/>
</dbReference>
<dbReference type="InterPro" id="IPR029069">
    <property type="entry name" value="HotDog_dom_sf"/>
</dbReference>
<keyword evidence="5" id="KW-1185">Reference proteome</keyword>
<reference evidence="4 5" key="1">
    <citation type="submission" date="2019-11" db="EMBL/GenBank/DDBJ databases">
        <title>Lactobacillus sp. nov. CRM56-3, isolated from fermented tea leaves.</title>
        <authorList>
            <person name="Phuengjayaem S."/>
            <person name="Tanasupawat S."/>
        </authorList>
    </citation>
    <scope>NUCLEOTIDE SEQUENCE [LARGE SCALE GENOMIC DNA]</scope>
    <source>
        <strain evidence="4 5">CRM56-3</strain>
    </source>
</reference>
<dbReference type="PANTHER" id="PTHR43240:SF5">
    <property type="entry name" value="1,4-DIHYDROXY-2-NAPHTHOYL-COA THIOESTERASE 1"/>
    <property type="match status" value="1"/>
</dbReference>
<dbReference type="GO" id="GO:0061522">
    <property type="term" value="F:1,4-dihydroxy-2-naphthoyl-CoA thioesterase activity"/>
    <property type="evidence" value="ECO:0007669"/>
    <property type="project" value="TreeGrafter"/>
</dbReference>
<accession>A0A7X2XW32</accession>